<feature type="region of interest" description="Disordered" evidence="1">
    <location>
        <begin position="17"/>
        <end position="61"/>
    </location>
</feature>
<comment type="caution">
    <text evidence="2">The sequence shown here is derived from an EMBL/GenBank/DDBJ whole genome shotgun (WGS) entry which is preliminary data.</text>
</comment>
<reference evidence="2 3" key="1">
    <citation type="submission" date="2019-07" db="EMBL/GenBank/DDBJ databases">
        <title>R&amp;d 2014.</title>
        <authorList>
            <person name="Klenk H.-P."/>
        </authorList>
    </citation>
    <scope>NUCLEOTIDE SEQUENCE [LARGE SCALE GENOMIC DNA]</scope>
    <source>
        <strain evidence="2 3">DSM 43868</strain>
    </source>
</reference>
<dbReference type="EMBL" id="VLKE01000001">
    <property type="protein sequence ID" value="TWH70129.1"/>
    <property type="molecule type" value="Genomic_DNA"/>
</dbReference>
<dbReference type="Proteomes" id="UP000319825">
    <property type="component" value="Unassembled WGS sequence"/>
</dbReference>
<feature type="compositionally biased region" description="Polar residues" evidence="1">
    <location>
        <begin position="27"/>
        <end position="36"/>
    </location>
</feature>
<evidence type="ECO:0000313" key="3">
    <source>
        <dbReference type="Proteomes" id="UP000319825"/>
    </source>
</evidence>
<dbReference type="RefSeq" id="WP_145776491.1">
    <property type="nucleotide sequence ID" value="NZ_BAAATQ010000219.1"/>
</dbReference>
<organism evidence="2 3">
    <name type="scientific">Micromonospora olivasterospora</name>
    <dbReference type="NCBI Taxonomy" id="1880"/>
    <lineage>
        <taxon>Bacteria</taxon>
        <taxon>Bacillati</taxon>
        <taxon>Actinomycetota</taxon>
        <taxon>Actinomycetes</taxon>
        <taxon>Micromonosporales</taxon>
        <taxon>Micromonosporaceae</taxon>
        <taxon>Micromonospora</taxon>
    </lineage>
</organism>
<name>A0A562IGI5_MICOL</name>
<sequence>MRIHWFRCRTKALPSLPRRQRGRNLPNWMTQSTDVFPTSDPGRAGRLTPAQQWRANGGRHS</sequence>
<gene>
    <name evidence="2" type="ORF">JD77_05150</name>
</gene>
<dbReference type="AlphaFoldDB" id="A0A562IGI5"/>
<dbReference type="OrthoDB" id="3392986at2"/>
<evidence type="ECO:0000313" key="2">
    <source>
        <dbReference type="EMBL" id="TWH70129.1"/>
    </source>
</evidence>
<evidence type="ECO:0000256" key="1">
    <source>
        <dbReference type="SAM" id="MobiDB-lite"/>
    </source>
</evidence>
<accession>A0A562IGI5</accession>
<keyword evidence="3" id="KW-1185">Reference proteome</keyword>
<proteinExistence type="predicted"/>
<protein>
    <submittedName>
        <fullName evidence="2">Uncharacterized protein</fullName>
    </submittedName>
</protein>